<dbReference type="InParanoid" id="A0A3P7EDH2"/>
<proteinExistence type="predicted"/>
<gene>
    <name evidence="2" type="ORF">WBA_LOCUS7535</name>
</gene>
<dbReference type="Proteomes" id="UP000270924">
    <property type="component" value="Unassembled WGS sequence"/>
</dbReference>
<protein>
    <submittedName>
        <fullName evidence="2">Uncharacterized protein</fullName>
    </submittedName>
</protein>
<organism evidence="2 3">
    <name type="scientific">Wuchereria bancrofti</name>
    <dbReference type="NCBI Taxonomy" id="6293"/>
    <lineage>
        <taxon>Eukaryota</taxon>
        <taxon>Metazoa</taxon>
        <taxon>Ecdysozoa</taxon>
        <taxon>Nematoda</taxon>
        <taxon>Chromadorea</taxon>
        <taxon>Rhabditida</taxon>
        <taxon>Spirurina</taxon>
        <taxon>Spiruromorpha</taxon>
        <taxon>Filarioidea</taxon>
        <taxon>Onchocercidae</taxon>
        <taxon>Wuchereria</taxon>
    </lineage>
</organism>
<accession>A0A3P7EDH2</accession>
<feature type="transmembrane region" description="Helical" evidence="1">
    <location>
        <begin position="162"/>
        <end position="180"/>
    </location>
</feature>
<name>A0A3P7EDH2_WUCBA</name>
<evidence type="ECO:0000313" key="2">
    <source>
        <dbReference type="EMBL" id="VDM14149.1"/>
    </source>
</evidence>
<evidence type="ECO:0000256" key="1">
    <source>
        <dbReference type="SAM" id="Phobius"/>
    </source>
</evidence>
<keyword evidence="3" id="KW-1185">Reference proteome</keyword>
<keyword evidence="1" id="KW-0812">Transmembrane</keyword>
<dbReference type="AlphaFoldDB" id="A0A3P7EDH2"/>
<evidence type="ECO:0000313" key="3">
    <source>
        <dbReference type="Proteomes" id="UP000270924"/>
    </source>
</evidence>
<keyword evidence="1" id="KW-1133">Transmembrane helix</keyword>
<sequence length="198" mass="23834">MQVDLVDISQYTLYNGDLKCYVPIYLKTYVCAYQAMDDMQKEIWREMVSKMNYAEKKESIINFESLMEWIQKCYISMSLKCVENTINSYYRCEEQSVLSKVIIYSNFQVIVYWRLLVKWSDYQILLEFSIENVCHVFLVGFGEYLMILRREVTPVFQQHTQLPIAAVYFIILILLFTDLIRPFFKRLIFEELYNGLRL</sequence>
<dbReference type="OrthoDB" id="5800423at2759"/>
<dbReference type="EMBL" id="UYWW01005449">
    <property type="protein sequence ID" value="VDM14149.1"/>
    <property type="molecule type" value="Genomic_DNA"/>
</dbReference>
<feature type="transmembrane region" description="Helical" evidence="1">
    <location>
        <begin position="124"/>
        <end position="142"/>
    </location>
</feature>
<keyword evidence="1" id="KW-0472">Membrane</keyword>
<reference evidence="2 3" key="1">
    <citation type="submission" date="2018-11" db="EMBL/GenBank/DDBJ databases">
        <authorList>
            <consortium name="Pathogen Informatics"/>
        </authorList>
    </citation>
    <scope>NUCLEOTIDE SEQUENCE [LARGE SCALE GENOMIC DNA]</scope>
</reference>